<dbReference type="AlphaFoldDB" id="D2B595"/>
<gene>
    <name evidence="2" type="ordered locus">Sros_4791</name>
</gene>
<dbReference type="Proteomes" id="UP000002029">
    <property type="component" value="Chromosome"/>
</dbReference>
<evidence type="ECO:0000256" key="1">
    <source>
        <dbReference type="SAM" id="SignalP"/>
    </source>
</evidence>
<evidence type="ECO:0000313" key="3">
    <source>
        <dbReference type="Proteomes" id="UP000002029"/>
    </source>
</evidence>
<feature type="chain" id="PRO_5039580469" description="Secreted protein" evidence="1">
    <location>
        <begin position="20"/>
        <end position="116"/>
    </location>
</feature>
<sequence>MKLKSLARAAAVAAMVAVAGTTLPAHPAAAATTLTWYNSQGQFDNDPANGAQAWVWVWTVNPSGAKIEWQFYDGTGGSLSVGAGASTSASLAKDVWRIRVCEVTPGWGYPCSDWKS</sequence>
<dbReference type="EMBL" id="CP001814">
    <property type="protein sequence ID" value="ACZ87619.1"/>
    <property type="molecule type" value="Genomic_DNA"/>
</dbReference>
<dbReference type="KEGG" id="sro:Sros_4791"/>
<protein>
    <recommendedName>
        <fullName evidence="4">Secreted protein</fullName>
    </recommendedName>
</protein>
<proteinExistence type="predicted"/>
<keyword evidence="1" id="KW-0732">Signal</keyword>
<dbReference type="eggNOG" id="ENOG502ZVU0">
    <property type="taxonomic scope" value="Bacteria"/>
</dbReference>
<organism evidence="2 3">
    <name type="scientific">Streptosporangium roseum (strain ATCC 12428 / DSM 43021 / JCM 3005 / KCTC 9067 / NCIMB 10171 / NRRL 2505 / NI 9100)</name>
    <dbReference type="NCBI Taxonomy" id="479432"/>
    <lineage>
        <taxon>Bacteria</taxon>
        <taxon>Bacillati</taxon>
        <taxon>Actinomycetota</taxon>
        <taxon>Actinomycetes</taxon>
        <taxon>Streptosporangiales</taxon>
        <taxon>Streptosporangiaceae</taxon>
        <taxon>Streptosporangium</taxon>
    </lineage>
</organism>
<keyword evidence="3" id="KW-1185">Reference proteome</keyword>
<evidence type="ECO:0008006" key="4">
    <source>
        <dbReference type="Google" id="ProtNLM"/>
    </source>
</evidence>
<dbReference type="HOGENOM" id="CLU_2095547_0_0_11"/>
<name>D2B595_STRRD</name>
<dbReference type="RefSeq" id="WP_012891357.1">
    <property type="nucleotide sequence ID" value="NC_013595.1"/>
</dbReference>
<dbReference type="OrthoDB" id="5198363at2"/>
<feature type="signal peptide" evidence="1">
    <location>
        <begin position="1"/>
        <end position="19"/>
    </location>
</feature>
<evidence type="ECO:0000313" key="2">
    <source>
        <dbReference type="EMBL" id="ACZ87619.1"/>
    </source>
</evidence>
<accession>D2B595</accession>
<reference evidence="2 3" key="1">
    <citation type="journal article" date="2010" name="Stand. Genomic Sci.">
        <title>Complete genome sequence of Streptosporangium roseum type strain (NI 9100).</title>
        <authorList>
            <person name="Nolan M."/>
            <person name="Sikorski J."/>
            <person name="Jando M."/>
            <person name="Lucas S."/>
            <person name="Lapidus A."/>
            <person name="Glavina Del Rio T."/>
            <person name="Chen F."/>
            <person name="Tice H."/>
            <person name="Pitluck S."/>
            <person name="Cheng J.F."/>
            <person name="Chertkov O."/>
            <person name="Sims D."/>
            <person name="Meincke L."/>
            <person name="Brettin T."/>
            <person name="Han C."/>
            <person name="Detter J.C."/>
            <person name="Bruce D."/>
            <person name="Goodwin L."/>
            <person name="Land M."/>
            <person name="Hauser L."/>
            <person name="Chang Y.J."/>
            <person name="Jeffries C.D."/>
            <person name="Ivanova N."/>
            <person name="Mavromatis K."/>
            <person name="Mikhailova N."/>
            <person name="Chen A."/>
            <person name="Palaniappan K."/>
            <person name="Chain P."/>
            <person name="Rohde M."/>
            <person name="Goker M."/>
            <person name="Bristow J."/>
            <person name="Eisen J.A."/>
            <person name="Markowitz V."/>
            <person name="Hugenholtz P."/>
            <person name="Kyrpides N.C."/>
            <person name="Klenk H.P."/>
        </authorList>
    </citation>
    <scope>NUCLEOTIDE SEQUENCE [LARGE SCALE GENOMIC DNA]</scope>
    <source>
        <strain evidence="3">ATCC 12428 / DSM 43021 / JCM 3005 / NI 9100</strain>
    </source>
</reference>